<accession>A0AAV6TCV2</accession>
<feature type="region of interest" description="Disordered" evidence="1">
    <location>
        <begin position="80"/>
        <end position="99"/>
    </location>
</feature>
<evidence type="ECO:0000256" key="1">
    <source>
        <dbReference type="SAM" id="MobiDB-lite"/>
    </source>
</evidence>
<evidence type="ECO:0000313" key="2">
    <source>
        <dbReference type="EMBL" id="KAG8155740.1"/>
    </source>
</evidence>
<reference evidence="2 3" key="1">
    <citation type="journal article" date="2022" name="Nat. Ecol. Evol.">
        <title>A masculinizing supergene underlies an exaggerated male reproductive morph in a spider.</title>
        <authorList>
            <person name="Hendrickx F."/>
            <person name="De Corte Z."/>
            <person name="Sonet G."/>
            <person name="Van Belleghem S.M."/>
            <person name="Kostlbacher S."/>
            <person name="Vangestel C."/>
        </authorList>
    </citation>
    <scope>NUCLEOTIDE SEQUENCE [LARGE SCALE GENOMIC DNA]</scope>
    <source>
        <strain evidence="2">W744_W776</strain>
    </source>
</reference>
<gene>
    <name evidence="2" type="ORF">JTE90_022870</name>
</gene>
<evidence type="ECO:0000313" key="3">
    <source>
        <dbReference type="Proteomes" id="UP000827092"/>
    </source>
</evidence>
<keyword evidence="3" id="KW-1185">Reference proteome</keyword>
<organism evidence="2 3">
    <name type="scientific">Oedothorax gibbosus</name>
    <dbReference type="NCBI Taxonomy" id="931172"/>
    <lineage>
        <taxon>Eukaryota</taxon>
        <taxon>Metazoa</taxon>
        <taxon>Ecdysozoa</taxon>
        <taxon>Arthropoda</taxon>
        <taxon>Chelicerata</taxon>
        <taxon>Arachnida</taxon>
        <taxon>Araneae</taxon>
        <taxon>Araneomorphae</taxon>
        <taxon>Entelegynae</taxon>
        <taxon>Araneoidea</taxon>
        <taxon>Linyphiidae</taxon>
        <taxon>Erigoninae</taxon>
        <taxon>Oedothorax</taxon>
    </lineage>
</organism>
<feature type="region of interest" description="Disordered" evidence="1">
    <location>
        <begin position="1"/>
        <end position="21"/>
    </location>
</feature>
<dbReference type="Proteomes" id="UP000827092">
    <property type="component" value="Unassembled WGS sequence"/>
</dbReference>
<dbReference type="AlphaFoldDB" id="A0AAV6TCV2"/>
<comment type="caution">
    <text evidence="2">The sequence shown here is derived from an EMBL/GenBank/DDBJ whole genome shotgun (WGS) entry which is preliminary data.</text>
</comment>
<name>A0AAV6TCV2_9ARAC</name>
<proteinExistence type="predicted"/>
<protein>
    <submittedName>
        <fullName evidence="2">Uncharacterized protein</fullName>
    </submittedName>
</protein>
<dbReference type="EMBL" id="JAFNEN010006804">
    <property type="protein sequence ID" value="KAG8155740.1"/>
    <property type="molecule type" value="Genomic_DNA"/>
</dbReference>
<sequence length="99" mass="11137">MSPPGLSWEKIEGGGDLSSPDDPSFVAWRCLRKKRGKTDWSKSLWGNRVVCFTRFWDEDCLALSPGLCYVSIARRPEILTDPRDLYSPGPLLGNPEKLP</sequence>